<feature type="chain" id="PRO_5003166603" evidence="3">
    <location>
        <begin position="21"/>
        <end position="489"/>
    </location>
</feature>
<accession>E3BE90</accession>
<sequence>MKSNALFFLGVIFLSVNAPANAEVAVPKTMNYNVYMLENTINPGRKQLQRAQNLVNSNLFDSMEVVVFNEIFDNASSNVLLDGLKEEFPYQTPVLGREKSGWDDTQGWMGYKPEDGGVALVSRHPIKSQTQVIYQQACGADWLSQKGFIHAVIEKSNQRFHFIATHVQAEDNACKGDDVAIRKSQFETIRDYINQKDIPNDEMIIILGDLNVMKASPEYRSMLETLNVNEPDSYAGADYSWDPSSNALVHANYPDLKGQLLDYIFVEKDHKQPRYWHNQVWDVVSPRLEIFGTFESYYMYEYSDHYPVVAFEFADETTPTRSFRADNQPYDRIQFQHAASNKFISAAIDDREGWLKVDSEGGSEQSFFKLDSWTLNSAFCLYDGDYVRVSRTDEFSNFYWNWRKDRYYTDHKNASHFLKIRREKPADTCIQNGDEVVLFDHALFGKDEYLAPNNGELVSHSEPASDNDVFYLKMPELQYTDWSRFLRYN</sequence>
<dbReference type="NCBIfam" id="TIGR03395">
    <property type="entry name" value="sphingomy"/>
    <property type="match status" value="1"/>
</dbReference>
<dbReference type="PANTHER" id="PTHR16320">
    <property type="entry name" value="SPHINGOMYELINASE FAMILY MEMBER"/>
    <property type="match status" value="1"/>
</dbReference>
<keyword evidence="1 3" id="KW-0732">Signal</keyword>
<evidence type="ECO:0000256" key="3">
    <source>
        <dbReference type="SAM" id="SignalP"/>
    </source>
</evidence>
<dbReference type="STRING" id="796620.VIBC2010_08168"/>
<proteinExistence type="predicted"/>
<dbReference type="Pfam" id="PF03372">
    <property type="entry name" value="Exo_endo_phos"/>
    <property type="match status" value="1"/>
</dbReference>
<dbReference type="eggNOG" id="COG3568">
    <property type="taxonomic scope" value="Bacteria"/>
</dbReference>
<dbReference type="CDD" id="cd09078">
    <property type="entry name" value="nSMase"/>
    <property type="match status" value="1"/>
</dbReference>
<dbReference type="RefSeq" id="WP_009599179.1">
    <property type="nucleotide sequence ID" value="NZ_AEIU01000002.1"/>
</dbReference>
<dbReference type="InterPro" id="IPR036691">
    <property type="entry name" value="Endo/exonu/phosph_ase_sf"/>
</dbReference>
<dbReference type="PANTHER" id="PTHR16320:SF23">
    <property type="entry name" value="SPHINGOMYELINASE C 1"/>
    <property type="match status" value="1"/>
</dbReference>
<dbReference type="InterPro" id="IPR038772">
    <property type="entry name" value="Sph/SMPD2-like"/>
</dbReference>
<keyword evidence="2" id="KW-0378">Hydrolase</keyword>
<dbReference type="AlphaFoldDB" id="E3BE90"/>
<dbReference type="GO" id="GO:0004767">
    <property type="term" value="F:sphingomyelin phosphodiesterase activity"/>
    <property type="evidence" value="ECO:0007669"/>
    <property type="project" value="InterPro"/>
</dbReference>
<dbReference type="InterPro" id="IPR005135">
    <property type="entry name" value="Endo/exonuclease/phosphatase"/>
</dbReference>
<keyword evidence="6" id="KW-1185">Reference proteome</keyword>
<organism evidence="5 6">
    <name type="scientific">Vibrio caribbeanicus ATCC BAA-2122</name>
    <dbReference type="NCBI Taxonomy" id="796620"/>
    <lineage>
        <taxon>Bacteria</taxon>
        <taxon>Pseudomonadati</taxon>
        <taxon>Pseudomonadota</taxon>
        <taxon>Gammaproteobacteria</taxon>
        <taxon>Vibrionales</taxon>
        <taxon>Vibrionaceae</taxon>
        <taxon>Vibrio</taxon>
    </lineage>
</organism>
<dbReference type="InterPro" id="IPR017766">
    <property type="entry name" value="Sphingomyelinase/PLipase_C"/>
</dbReference>
<dbReference type="SUPFAM" id="SSF56219">
    <property type="entry name" value="DNase I-like"/>
    <property type="match status" value="1"/>
</dbReference>
<dbReference type="GO" id="GO:0005576">
    <property type="term" value="C:extracellular region"/>
    <property type="evidence" value="ECO:0007669"/>
    <property type="project" value="InterPro"/>
</dbReference>
<dbReference type="Proteomes" id="UP000002943">
    <property type="component" value="Unassembled WGS sequence"/>
</dbReference>
<protein>
    <submittedName>
        <fullName evidence="5">Sphingomyelinase/beta-hemolysin</fullName>
    </submittedName>
</protein>
<evidence type="ECO:0000313" key="5">
    <source>
        <dbReference type="EMBL" id="EFP98507.1"/>
    </source>
</evidence>
<feature type="domain" description="Endonuclease/exonuclease/phosphatase" evidence="4">
    <location>
        <begin position="30"/>
        <end position="305"/>
    </location>
</feature>
<comment type="caution">
    <text evidence="5">The sequence shown here is derived from an EMBL/GenBank/DDBJ whole genome shotgun (WGS) entry which is preliminary data.</text>
</comment>
<evidence type="ECO:0000256" key="2">
    <source>
        <dbReference type="ARBA" id="ARBA00022801"/>
    </source>
</evidence>
<feature type="signal peptide" evidence="3">
    <location>
        <begin position="1"/>
        <end position="20"/>
    </location>
</feature>
<gene>
    <name evidence="5" type="ORF">VIBC2010_08168</name>
</gene>
<evidence type="ECO:0000259" key="4">
    <source>
        <dbReference type="Pfam" id="PF03372"/>
    </source>
</evidence>
<dbReference type="Gene3D" id="3.60.10.10">
    <property type="entry name" value="Endonuclease/exonuclease/phosphatase"/>
    <property type="match status" value="1"/>
</dbReference>
<evidence type="ECO:0000313" key="6">
    <source>
        <dbReference type="Proteomes" id="UP000002943"/>
    </source>
</evidence>
<name>E3BE90_9VIBR</name>
<reference evidence="5" key="1">
    <citation type="journal article" date="2012" name="Int. J. Syst. Evol. Microbiol.">
        <title>Vibrio caribbeanicus sp. nov., isolated from the marine sponge Scleritoderma cyanea.</title>
        <authorList>
            <person name="Hoffmann M."/>
            <person name="Monday S.R."/>
            <person name="Allard M.W."/>
            <person name="Strain E.A."/>
            <person name="Whittaker P."/>
            <person name="Naum M."/>
            <person name="McCarthy P.J."/>
            <person name="Lopez J.V."/>
            <person name="Fischer M."/>
            <person name="Brown E.W."/>
        </authorList>
    </citation>
    <scope>NUCLEOTIDE SEQUENCE [LARGE SCALE GENOMIC DNA]</scope>
    <source>
        <strain evidence="5">ATCC BAA-2122</strain>
    </source>
</reference>
<evidence type="ECO:0000256" key="1">
    <source>
        <dbReference type="ARBA" id="ARBA00022729"/>
    </source>
</evidence>
<dbReference type="EMBL" id="AEIU01000002">
    <property type="protein sequence ID" value="EFP98507.1"/>
    <property type="molecule type" value="Genomic_DNA"/>
</dbReference>